<feature type="region of interest" description="Disordered" evidence="1">
    <location>
        <begin position="40"/>
        <end position="69"/>
    </location>
</feature>
<reference evidence="2 3" key="1">
    <citation type="journal article" date="2018" name="Biotechnol. Adv.">
        <title>Improved genomic resources and new bioinformatic workflow for the carcinogenic parasite Clonorchis sinensis: Biotechnological implications.</title>
        <authorList>
            <person name="Wang D."/>
            <person name="Korhonen P.K."/>
            <person name="Gasser R.B."/>
            <person name="Young N.D."/>
        </authorList>
    </citation>
    <scope>NUCLEOTIDE SEQUENCE [LARGE SCALE GENOMIC DNA]</scope>
    <source>
        <strain evidence="2">Cs-k2</strain>
    </source>
</reference>
<dbReference type="InParanoid" id="A0A419Q2R9"/>
<protein>
    <submittedName>
        <fullName evidence="2">Uncharacterized protein</fullName>
    </submittedName>
</protein>
<proteinExistence type="predicted"/>
<evidence type="ECO:0000313" key="2">
    <source>
        <dbReference type="EMBL" id="KAG5442482.1"/>
    </source>
</evidence>
<name>A0A419Q2R9_CLOSI</name>
<evidence type="ECO:0000313" key="3">
    <source>
        <dbReference type="Proteomes" id="UP000286415"/>
    </source>
</evidence>
<reference evidence="2 3" key="2">
    <citation type="journal article" date="2021" name="Genomics">
        <title>High-quality reference genome for Clonorchis sinensis.</title>
        <authorList>
            <person name="Young N.D."/>
            <person name="Stroehlein A.J."/>
            <person name="Kinkar L."/>
            <person name="Wang T."/>
            <person name="Sohn W.M."/>
            <person name="Chang B.C.H."/>
            <person name="Kaur P."/>
            <person name="Weisz D."/>
            <person name="Dudchenko O."/>
            <person name="Aiden E.L."/>
            <person name="Korhonen P.K."/>
            <person name="Gasser R.B."/>
        </authorList>
    </citation>
    <scope>NUCLEOTIDE SEQUENCE [LARGE SCALE GENOMIC DNA]</scope>
    <source>
        <strain evidence="2">Cs-k2</strain>
    </source>
</reference>
<dbReference type="EMBL" id="NIRI02000073">
    <property type="protein sequence ID" value="KAG5442482.1"/>
    <property type="molecule type" value="Genomic_DNA"/>
</dbReference>
<comment type="caution">
    <text evidence="2">The sequence shown here is derived from an EMBL/GenBank/DDBJ whole genome shotgun (WGS) entry which is preliminary data.</text>
</comment>
<feature type="compositionally biased region" description="Low complexity" evidence="1">
    <location>
        <begin position="50"/>
        <end position="59"/>
    </location>
</feature>
<gene>
    <name evidence="2" type="ORF">CSKR_114475</name>
</gene>
<dbReference type="Proteomes" id="UP000286415">
    <property type="component" value="Unassembled WGS sequence"/>
</dbReference>
<feature type="region of interest" description="Disordered" evidence="1">
    <location>
        <begin position="1"/>
        <end position="21"/>
    </location>
</feature>
<evidence type="ECO:0000256" key="1">
    <source>
        <dbReference type="SAM" id="MobiDB-lite"/>
    </source>
</evidence>
<accession>A0A419Q2R9</accession>
<feature type="compositionally biased region" description="Gly residues" evidence="1">
    <location>
        <begin position="1"/>
        <end position="11"/>
    </location>
</feature>
<sequence>MIGVGTLGGRTEGLHPTGKEFGGISTLGGKRLLGRRSVLFSEDSRHPDRAGSIGSAAPNGSGGGNTAAASAISATSALSECYGCSKKEVTRNKDEQKNCAGFQNLLEAATW</sequence>
<organism evidence="2 3">
    <name type="scientific">Clonorchis sinensis</name>
    <name type="common">Chinese liver fluke</name>
    <dbReference type="NCBI Taxonomy" id="79923"/>
    <lineage>
        <taxon>Eukaryota</taxon>
        <taxon>Metazoa</taxon>
        <taxon>Spiralia</taxon>
        <taxon>Lophotrochozoa</taxon>
        <taxon>Platyhelminthes</taxon>
        <taxon>Trematoda</taxon>
        <taxon>Digenea</taxon>
        <taxon>Opisthorchiida</taxon>
        <taxon>Opisthorchiata</taxon>
        <taxon>Opisthorchiidae</taxon>
        <taxon>Clonorchis</taxon>
    </lineage>
</organism>
<keyword evidence="3" id="KW-1185">Reference proteome</keyword>
<dbReference type="AlphaFoldDB" id="A0A419Q2R9"/>